<dbReference type="PANTHER" id="PTHR24403">
    <property type="entry name" value="ZINC FINGER PROTEIN"/>
    <property type="match status" value="1"/>
</dbReference>
<evidence type="ECO:0000259" key="7">
    <source>
        <dbReference type="PROSITE" id="PS50157"/>
    </source>
</evidence>
<dbReference type="EMBL" id="KL363199">
    <property type="protein sequence ID" value="KFD55541.1"/>
    <property type="molecule type" value="Genomic_DNA"/>
</dbReference>
<feature type="region of interest" description="Disordered" evidence="6">
    <location>
        <begin position="332"/>
        <end position="355"/>
    </location>
</feature>
<dbReference type="InterPro" id="IPR036236">
    <property type="entry name" value="Znf_C2H2_sf"/>
</dbReference>
<reference evidence="9 10" key="1">
    <citation type="journal article" date="2014" name="Nat. Genet.">
        <title>Genome and transcriptome of the porcine whipworm Trichuris suis.</title>
        <authorList>
            <person name="Jex A.R."/>
            <person name="Nejsum P."/>
            <person name="Schwarz E.M."/>
            <person name="Hu L."/>
            <person name="Young N.D."/>
            <person name="Hall R.S."/>
            <person name="Korhonen P.K."/>
            <person name="Liao S."/>
            <person name="Thamsborg S."/>
            <person name="Xia J."/>
            <person name="Xu P."/>
            <person name="Wang S."/>
            <person name="Scheerlinck J.P."/>
            <person name="Hofmann A."/>
            <person name="Sternberg P.W."/>
            <person name="Wang J."/>
            <person name="Gasser R.B."/>
        </authorList>
    </citation>
    <scope>NUCLEOTIDE SEQUENCE [LARGE SCALE GENOMIC DNA]</scope>
    <source>
        <strain evidence="9">DCEP-RM93F</strain>
        <strain evidence="8">DCEP-RM93M</strain>
    </source>
</reference>
<protein>
    <recommendedName>
        <fullName evidence="7">C2H2-type domain-containing protein</fullName>
    </recommendedName>
</protein>
<evidence type="ECO:0000256" key="2">
    <source>
        <dbReference type="ARBA" id="ARBA00022737"/>
    </source>
</evidence>
<organism evidence="9">
    <name type="scientific">Trichuris suis</name>
    <name type="common">pig whipworm</name>
    <dbReference type="NCBI Taxonomy" id="68888"/>
    <lineage>
        <taxon>Eukaryota</taxon>
        <taxon>Metazoa</taxon>
        <taxon>Ecdysozoa</taxon>
        <taxon>Nematoda</taxon>
        <taxon>Enoplea</taxon>
        <taxon>Dorylaimia</taxon>
        <taxon>Trichinellida</taxon>
        <taxon>Trichuridae</taxon>
        <taxon>Trichuris</taxon>
    </lineage>
</organism>
<evidence type="ECO:0000256" key="5">
    <source>
        <dbReference type="PROSITE-ProRule" id="PRU00042"/>
    </source>
</evidence>
<keyword evidence="3 5" id="KW-0863">Zinc-finger</keyword>
<dbReference type="SMART" id="SM00355">
    <property type="entry name" value="ZnF_C2H2"/>
    <property type="match status" value="5"/>
</dbReference>
<dbReference type="OrthoDB" id="8114442at2759"/>
<dbReference type="EMBL" id="KL367583">
    <property type="protein sequence ID" value="KFD62969.1"/>
    <property type="molecule type" value="Genomic_DNA"/>
</dbReference>
<dbReference type="SUPFAM" id="SSF57667">
    <property type="entry name" value="beta-beta-alpha zinc fingers"/>
    <property type="match status" value="1"/>
</dbReference>
<feature type="compositionally biased region" description="Basic residues" evidence="6">
    <location>
        <begin position="277"/>
        <end position="288"/>
    </location>
</feature>
<feature type="compositionally biased region" description="Polar residues" evidence="6">
    <location>
        <begin position="339"/>
        <end position="353"/>
    </location>
</feature>
<keyword evidence="1" id="KW-0479">Metal-binding</keyword>
<dbReference type="Pfam" id="PF00096">
    <property type="entry name" value="zf-C2H2"/>
    <property type="match status" value="1"/>
</dbReference>
<dbReference type="PANTHER" id="PTHR24403:SF67">
    <property type="entry name" value="FI01116P-RELATED"/>
    <property type="match status" value="1"/>
</dbReference>
<feature type="domain" description="C2H2-type" evidence="7">
    <location>
        <begin position="122"/>
        <end position="150"/>
    </location>
</feature>
<proteinExistence type="predicted"/>
<dbReference type="GO" id="GO:0008270">
    <property type="term" value="F:zinc ion binding"/>
    <property type="evidence" value="ECO:0007669"/>
    <property type="project" value="UniProtKB-KW"/>
</dbReference>
<dbReference type="GO" id="GO:0005634">
    <property type="term" value="C:nucleus"/>
    <property type="evidence" value="ECO:0007669"/>
    <property type="project" value="TreeGrafter"/>
</dbReference>
<dbReference type="AlphaFoldDB" id="A0A085N0H3"/>
<keyword evidence="10" id="KW-1185">Reference proteome</keyword>
<dbReference type="PROSITE" id="PS50157">
    <property type="entry name" value="ZINC_FINGER_C2H2_2"/>
    <property type="match status" value="4"/>
</dbReference>
<evidence type="ECO:0000313" key="8">
    <source>
        <dbReference type="EMBL" id="KFD55541.1"/>
    </source>
</evidence>
<feature type="domain" description="C2H2-type" evidence="7">
    <location>
        <begin position="94"/>
        <end position="121"/>
    </location>
</feature>
<keyword evidence="4" id="KW-0862">Zinc</keyword>
<sequence length="536" mass="60483">MWDDCISPSLQFKEENYELRIKSPFNDEALSKPVRGDSSPFSNIFTPEMLRESDIAFNTSEDSAADASNETARLKYCDDVKAGEGGNSESQPMFVCQFCPFSTQNRKNFMVHKRKHAGVKSFSCGMCSAKFTRNYSLKKHLREKHNPHVTTAMPKYCPFSSCNYVTRNPNALQVHRRNQHANVYFCKQCNARYAFRRSLLHHLTFNHASDASLIGINAVQADNAQEEPIDDSTEAVGTPEQGNGVVETQEMESSVTTEYRCEKCGFNASTLRGLYHHKRFKHATKKRSQTGSQSSRKRAIAQKSCDNPQEQSEQRLLEAAAPIGQARLLPRTRSATREACNSNPANGQSTRQNDYPMKERVDKCSHVYARNEKNLNGQCEGARSRIEFNCFALNGNVGDNASNSSSDQSPISDCFPGISSIGWAPTPNETGLPSPQRSRCGNLEGESQLVEMSILNDVMEFSESADLTTCVGYLQETNTRILNLYRRKRDELQRLRRLTTEFFHRMLPEHPITRKLHAWKNIDHALEHVLSAQNAP</sequence>
<feature type="domain" description="C2H2-type" evidence="7">
    <location>
        <begin position="259"/>
        <end position="287"/>
    </location>
</feature>
<gene>
    <name evidence="8" type="ORF">M513_03593</name>
    <name evidence="9" type="ORF">M514_03593</name>
</gene>
<dbReference type="InterPro" id="IPR013087">
    <property type="entry name" value="Znf_C2H2_type"/>
</dbReference>
<dbReference type="Proteomes" id="UP000030758">
    <property type="component" value="Unassembled WGS sequence"/>
</dbReference>
<dbReference type="Gene3D" id="3.30.160.60">
    <property type="entry name" value="Classic Zinc Finger"/>
    <property type="match status" value="2"/>
</dbReference>
<evidence type="ECO:0000256" key="4">
    <source>
        <dbReference type="ARBA" id="ARBA00022833"/>
    </source>
</evidence>
<evidence type="ECO:0000313" key="9">
    <source>
        <dbReference type="EMBL" id="KFD62969.1"/>
    </source>
</evidence>
<evidence type="ECO:0000256" key="6">
    <source>
        <dbReference type="SAM" id="MobiDB-lite"/>
    </source>
</evidence>
<dbReference type="Proteomes" id="UP000030764">
    <property type="component" value="Unassembled WGS sequence"/>
</dbReference>
<name>A0A085N0H3_9BILA</name>
<dbReference type="GO" id="GO:0045944">
    <property type="term" value="P:positive regulation of transcription by RNA polymerase II"/>
    <property type="evidence" value="ECO:0007669"/>
    <property type="project" value="TreeGrafter"/>
</dbReference>
<dbReference type="InterPro" id="IPR050688">
    <property type="entry name" value="Zinc_finger/UBP_domain"/>
</dbReference>
<feature type="domain" description="C2H2-type" evidence="7">
    <location>
        <begin position="184"/>
        <end position="212"/>
    </location>
</feature>
<evidence type="ECO:0000256" key="3">
    <source>
        <dbReference type="ARBA" id="ARBA00022771"/>
    </source>
</evidence>
<accession>A0A085N0H3</accession>
<dbReference type="PROSITE" id="PS00028">
    <property type="entry name" value="ZINC_FINGER_C2H2_1"/>
    <property type="match status" value="2"/>
</dbReference>
<keyword evidence="2" id="KW-0677">Repeat</keyword>
<feature type="region of interest" description="Disordered" evidence="6">
    <location>
        <begin position="277"/>
        <end position="313"/>
    </location>
</feature>
<evidence type="ECO:0000256" key="1">
    <source>
        <dbReference type="ARBA" id="ARBA00022723"/>
    </source>
</evidence>
<evidence type="ECO:0000313" key="10">
    <source>
        <dbReference type="Proteomes" id="UP000030764"/>
    </source>
</evidence>